<dbReference type="InterPro" id="IPR036525">
    <property type="entry name" value="Tubulin/FtsZ_GTPase_sf"/>
</dbReference>
<organism evidence="3 4">
    <name type="scientific">Somion occarium</name>
    <dbReference type="NCBI Taxonomy" id="3059160"/>
    <lineage>
        <taxon>Eukaryota</taxon>
        <taxon>Fungi</taxon>
        <taxon>Dikarya</taxon>
        <taxon>Basidiomycota</taxon>
        <taxon>Agaricomycotina</taxon>
        <taxon>Agaricomycetes</taxon>
        <taxon>Polyporales</taxon>
        <taxon>Cerrenaceae</taxon>
        <taxon>Somion</taxon>
    </lineage>
</organism>
<proteinExistence type="predicted"/>
<feature type="compositionally biased region" description="Basic and acidic residues" evidence="1">
    <location>
        <begin position="8"/>
        <end position="17"/>
    </location>
</feature>
<dbReference type="Proteomes" id="UP001497453">
    <property type="component" value="Chromosome 10"/>
</dbReference>
<dbReference type="PANTHER" id="PTHR13391">
    <property type="entry name" value="MITOCHONDRIAL DISTRIBUTION REGULATOR MISATO"/>
    <property type="match status" value="1"/>
</dbReference>
<protein>
    <recommendedName>
        <fullName evidence="2">DML1/Misato tubulin domain-containing protein</fullName>
    </recommendedName>
</protein>
<dbReference type="InterPro" id="IPR029209">
    <property type="entry name" value="DML1/Misato_tubulin"/>
</dbReference>
<evidence type="ECO:0000313" key="4">
    <source>
        <dbReference type="Proteomes" id="UP001497453"/>
    </source>
</evidence>
<dbReference type="SUPFAM" id="SSF52490">
    <property type="entry name" value="Tubulin nucleotide-binding domain-like"/>
    <property type="match status" value="1"/>
</dbReference>
<dbReference type="PANTHER" id="PTHR13391:SF0">
    <property type="entry name" value="PROTEIN MISATO HOMOLOG 1"/>
    <property type="match status" value="1"/>
</dbReference>
<evidence type="ECO:0000259" key="2">
    <source>
        <dbReference type="Pfam" id="PF14881"/>
    </source>
</evidence>
<sequence>MKLPGNERIPKSSYQERLDEEAELMDSEPTADAGRNRAKNNHNIRYWSDYDRVFYHPRSLHRLPDVPDYENTEGDWMGGQETFTRYNEEHDVMEESFRLFVEECDYLQGIQVTNESSSFGGFTHAFLLAFREEFPKLPSITFSLLSSATPSSIEADDDFGLRRVLGDALGLQGLKELSTMTIPIQSPSSWSPGPWLEDLALDRHSYYHTSALFSSHIETATLPLRLKEGQEDTSKLCSILSWETDARFAHLGGIFPLSDSFDFRRDVGKNLYDFSALPQATVTDSDRDVFSRIDVSRGFSPSHTSSYQSWLETQRLQIRSFQAPAIPLPSSFPSFFTSLPTRPPSCTALSSLSTTKRTSILFSRYASQVDECIKRRRDMIQRMGLEIDDVKSLRDELWVLEDEFKGGESVLNVEMDEDEN</sequence>
<reference evidence="4" key="1">
    <citation type="submission" date="2024-04" db="EMBL/GenBank/DDBJ databases">
        <authorList>
            <person name="Shaw F."/>
            <person name="Minotto A."/>
        </authorList>
    </citation>
    <scope>NUCLEOTIDE SEQUENCE [LARGE SCALE GENOMIC DNA]</scope>
</reference>
<dbReference type="EMBL" id="OZ037953">
    <property type="protein sequence ID" value="CAL1697854.1"/>
    <property type="molecule type" value="Genomic_DNA"/>
</dbReference>
<evidence type="ECO:0000313" key="3">
    <source>
        <dbReference type="EMBL" id="CAL1697854.1"/>
    </source>
</evidence>
<dbReference type="Gene3D" id="3.40.50.1440">
    <property type="entry name" value="Tubulin/FtsZ, GTPase domain"/>
    <property type="match status" value="1"/>
</dbReference>
<feature type="region of interest" description="Disordered" evidence="1">
    <location>
        <begin position="1"/>
        <end position="37"/>
    </location>
</feature>
<feature type="domain" description="DML1/Misato tubulin" evidence="2">
    <location>
        <begin position="41"/>
        <end position="226"/>
    </location>
</feature>
<dbReference type="Pfam" id="PF14881">
    <property type="entry name" value="Tubulin_3"/>
    <property type="match status" value="1"/>
</dbReference>
<accession>A0ABP1CTI9</accession>
<name>A0ABP1CTI9_9APHY</name>
<gene>
    <name evidence="3" type="ORF">GFSPODELE1_LOCUS1884</name>
</gene>
<evidence type="ECO:0000256" key="1">
    <source>
        <dbReference type="SAM" id="MobiDB-lite"/>
    </source>
</evidence>
<dbReference type="InterPro" id="IPR049942">
    <property type="entry name" value="DML1/Misato"/>
</dbReference>
<keyword evidence="4" id="KW-1185">Reference proteome</keyword>